<dbReference type="GO" id="GO:0003700">
    <property type="term" value="F:DNA-binding transcription factor activity"/>
    <property type="evidence" value="ECO:0007669"/>
    <property type="project" value="TreeGrafter"/>
</dbReference>
<proteinExistence type="predicted"/>
<feature type="transmembrane region" description="Helical" evidence="6">
    <location>
        <begin position="99"/>
        <end position="119"/>
    </location>
</feature>
<dbReference type="Pfam" id="PF09685">
    <property type="entry name" value="MamF_MmsF"/>
    <property type="match status" value="1"/>
</dbReference>
<evidence type="ECO:0000256" key="4">
    <source>
        <dbReference type="ARBA" id="ARBA00023125"/>
    </source>
</evidence>
<dbReference type="PANTHER" id="PTHR46797:SF1">
    <property type="entry name" value="METHYLPHOSPHONATE SYNTHASE"/>
    <property type="match status" value="1"/>
</dbReference>
<dbReference type="STRING" id="1227077.SAMN04515668_2059"/>
<feature type="transmembrane region" description="Helical" evidence="6">
    <location>
        <begin position="139"/>
        <end position="160"/>
    </location>
</feature>
<dbReference type="CDD" id="cd00093">
    <property type="entry name" value="HTH_XRE"/>
    <property type="match status" value="1"/>
</dbReference>
<dbReference type="Gene3D" id="1.10.260.40">
    <property type="entry name" value="lambda repressor-like DNA-binding domains"/>
    <property type="match status" value="1"/>
</dbReference>
<dbReference type="PROSITE" id="PS50943">
    <property type="entry name" value="HTH_CROC1"/>
    <property type="match status" value="1"/>
</dbReference>
<dbReference type="AlphaFoldDB" id="A0A1I5XUX9"/>
<dbReference type="InterPro" id="IPR050807">
    <property type="entry name" value="TransReg_Diox_bact_type"/>
</dbReference>
<feature type="transmembrane region" description="Helical" evidence="6">
    <location>
        <begin position="172"/>
        <end position="193"/>
    </location>
</feature>
<dbReference type="GO" id="GO:0003677">
    <property type="term" value="F:DNA binding"/>
    <property type="evidence" value="ECO:0007669"/>
    <property type="project" value="UniProtKB-KW"/>
</dbReference>
<evidence type="ECO:0000256" key="5">
    <source>
        <dbReference type="ARBA" id="ARBA00023136"/>
    </source>
</evidence>
<dbReference type="EMBL" id="FOXS01000002">
    <property type="protein sequence ID" value="SFQ35781.1"/>
    <property type="molecule type" value="Genomic_DNA"/>
</dbReference>
<dbReference type="GO" id="GO:0005829">
    <property type="term" value="C:cytosol"/>
    <property type="evidence" value="ECO:0007669"/>
    <property type="project" value="TreeGrafter"/>
</dbReference>
<evidence type="ECO:0000256" key="6">
    <source>
        <dbReference type="SAM" id="Phobius"/>
    </source>
</evidence>
<dbReference type="SMART" id="SM00530">
    <property type="entry name" value="HTH_XRE"/>
    <property type="match status" value="1"/>
</dbReference>
<dbReference type="OrthoDB" id="1357763at2"/>
<evidence type="ECO:0000256" key="2">
    <source>
        <dbReference type="ARBA" id="ARBA00022692"/>
    </source>
</evidence>
<accession>A0A1I5XUX9</accession>
<evidence type="ECO:0000313" key="9">
    <source>
        <dbReference type="Proteomes" id="UP000199029"/>
    </source>
</evidence>
<keyword evidence="9" id="KW-1185">Reference proteome</keyword>
<protein>
    <submittedName>
        <fullName evidence="8">Helix-turn-helix</fullName>
    </submittedName>
</protein>
<keyword evidence="3 6" id="KW-1133">Transmembrane helix</keyword>
<gene>
    <name evidence="8" type="ORF">SAMN04515668_2059</name>
</gene>
<comment type="subcellular location">
    <subcellularLocation>
        <location evidence="1">Membrane</location>
        <topology evidence="1">Multi-pass membrane protein</topology>
    </subcellularLocation>
</comment>
<dbReference type="SUPFAM" id="SSF47413">
    <property type="entry name" value="lambda repressor-like DNA-binding domains"/>
    <property type="match status" value="1"/>
</dbReference>
<name>A0A1I5XUX9_HYMAR</name>
<feature type="domain" description="HTH cro/C1-type" evidence="7">
    <location>
        <begin position="7"/>
        <end position="61"/>
    </location>
</feature>
<dbReference type="Proteomes" id="UP000199029">
    <property type="component" value="Unassembled WGS sequence"/>
</dbReference>
<evidence type="ECO:0000259" key="7">
    <source>
        <dbReference type="PROSITE" id="PS50943"/>
    </source>
</evidence>
<evidence type="ECO:0000256" key="1">
    <source>
        <dbReference type="ARBA" id="ARBA00004141"/>
    </source>
</evidence>
<keyword evidence="4" id="KW-0238">DNA-binding</keyword>
<keyword evidence="2 6" id="KW-0812">Transmembrane</keyword>
<organism evidence="8 9">
    <name type="scientific">Hymenobacter arizonensis</name>
    <name type="common">Siccationidurans arizonensis</name>
    <dbReference type="NCBI Taxonomy" id="1227077"/>
    <lineage>
        <taxon>Bacteria</taxon>
        <taxon>Pseudomonadati</taxon>
        <taxon>Bacteroidota</taxon>
        <taxon>Cytophagia</taxon>
        <taxon>Cytophagales</taxon>
        <taxon>Hymenobacteraceae</taxon>
        <taxon>Hymenobacter</taxon>
    </lineage>
</organism>
<evidence type="ECO:0000313" key="8">
    <source>
        <dbReference type="EMBL" id="SFQ35781.1"/>
    </source>
</evidence>
<evidence type="ECO:0000256" key="3">
    <source>
        <dbReference type="ARBA" id="ARBA00022989"/>
    </source>
</evidence>
<dbReference type="InterPro" id="IPR010982">
    <property type="entry name" value="Lambda_DNA-bd_dom_sf"/>
</dbReference>
<dbReference type="PANTHER" id="PTHR46797">
    <property type="entry name" value="HTH-TYPE TRANSCRIPTIONAL REGULATOR"/>
    <property type="match status" value="1"/>
</dbReference>
<dbReference type="Pfam" id="PF01381">
    <property type="entry name" value="HTH_3"/>
    <property type="match status" value="1"/>
</dbReference>
<dbReference type="InterPro" id="IPR001387">
    <property type="entry name" value="Cro/C1-type_HTH"/>
</dbReference>
<sequence>MFSAARISALRKSKGLSQEVLAEQSGVSLRTIQRVEQGETVPRGHTVQALAAALNVPLEALRHEPEPEDSAAVLPAPAAAAPPPAAAPALRHDPEFLQLLNLSALSFLVLPFLNLVVPWRLWRARRHSTEHVAALGRRVLGFQVLWQVGSFFAFMLAVLAQQVAHRAGVKLPGLYVGVLLLTYAVNAATVIYYQRQLRRGNLDVYRFRL</sequence>
<keyword evidence="5 6" id="KW-0472">Membrane</keyword>
<dbReference type="RefSeq" id="WP_092671995.1">
    <property type="nucleotide sequence ID" value="NZ_FOXS01000002.1"/>
</dbReference>
<reference evidence="9" key="1">
    <citation type="submission" date="2016-10" db="EMBL/GenBank/DDBJ databases">
        <authorList>
            <person name="Varghese N."/>
            <person name="Submissions S."/>
        </authorList>
    </citation>
    <scope>NUCLEOTIDE SEQUENCE [LARGE SCALE GENOMIC DNA]</scope>
    <source>
        <strain evidence="9">OR362-8,ATCC BAA-1266,JCM 13504</strain>
    </source>
</reference>
<dbReference type="InterPro" id="IPR019109">
    <property type="entry name" value="MamF_MmsF"/>
</dbReference>